<evidence type="ECO:0000259" key="3">
    <source>
        <dbReference type="Pfam" id="PF25839"/>
    </source>
</evidence>
<name>A0ABR7PW77_9BURK</name>
<protein>
    <submittedName>
        <fullName evidence="4">Uncharacterized protein</fullName>
    </submittedName>
</protein>
<evidence type="ECO:0000259" key="2">
    <source>
        <dbReference type="Pfam" id="PF25838"/>
    </source>
</evidence>
<dbReference type="Pfam" id="PF25839">
    <property type="entry name" value="Apionate_lact_C"/>
    <property type="match status" value="1"/>
</dbReference>
<dbReference type="Proteomes" id="UP000736373">
    <property type="component" value="Unassembled WGS sequence"/>
</dbReference>
<sequence>MSVDVAIARYGTTQSREQERCVRAGPWSALLVDGALREIRYCDVEVIRSVALLVRDKDWGTCRPKLEGVELDEDEHGFRIAYRAQCANPDGQVLNYDLRIVCSADAALRFDASVTAQNDFLTARCGFCVLHPIDGVAGAPARVEHGDGTQEQSAFPELIDPWQPFKDICAIEHDLACGLTVRCAFTGDVFEMEDQRNWSDASFKTYSRPLALPWPYTLRAGAVERQSVTLSVEACSGAVSGGAGVPSIPAQDDTATITLDLTQETNETMPALGIAIAASEIDAALAHPGLLAELAPQQLTLSFDPVAGHGMAELERFAALQRRTGIAAVLEYALPGIDEPRCELDALAALIEAAKLPIDGIIVSPSVHRQSNPPGSISPPCPALDDVYRAARAAFPGRRIGGGMLSYFTELNRKRPSLARVDWVTHATCPIVHAADDRSVMQTLEAIPHITRSCRSLVGAQPYSIGPVSIGMRQNPYGSRVMPNPHRERIAMAGLDPRQTSLFGGAWLAGYAAALEGAQIDTLTLGALTGERGLADVSDGVTRYPMFAVARVLAAMSGSDRLPVAVAAAQRSAIACIAARDTQGRIRVVVANLTDRAHTVRLTLVGGTASFHASILDEETVRDTDVMPCPARAELIRLVLLRPYALVIAVAV</sequence>
<evidence type="ECO:0000313" key="5">
    <source>
        <dbReference type="Proteomes" id="UP000736373"/>
    </source>
</evidence>
<keyword evidence="5" id="KW-1185">Reference proteome</keyword>
<feature type="domain" description="D-apionate lactonase N-terminal" evidence="1">
    <location>
        <begin position="8"/>
        <end position="233"/>
    </location>
</feature>
<proteinExistence type="predicted"/>
<gene>
    <name evidence="4" type="ORF">F6X42_29330</name>
</gene>
<dbReference type="EMBL" id="VZQQ01000034">
    <property type="protein sequence ID" value="MBC8750535.1"/>
    <property type="molecule type" value="Genomic_DNA"/>
</dbReference>
<dbReference type="InterPro" id="IPR058787">
    <property type="entry name" value="ApnL_M"/>
</dbReference>
<feature type="domain" description="D-apionate lactonase TIM barrel" evidence="2">
    <location>
        <begin position="272"/>
        <end position="558"/>
    </location>
</feature>
<dbReference type="Pfam" id="PF25837">
    <property type="entry name" value="Apionate_lact_N"/>
    <property type="match status" value="1"/>
</dbReference>
<dbReference type="InterPro" id="IPR058789">
    <property type="entry name" value="ApnL_C"/>
</dbReference>
<feature type="domain" description="D-apionate lactonase C-terminal" evidence="3">
    <location>
        <begin position="572"/>
        <end position="647"/>
    </location>
</feature>
<comment type="caution">
    <text evidence="4">The sequence shown here is derived from an EMBL/GenBank/DDBJ whole genome shotgun (WGS) entry which is preliminary data.</text>
</comment>
<evidence type="ECO:0000313" key="4">
    <source>
        <dbReference type="EMBL" id="MBC8750535.1"/>
    </source>
</evidence>
<evidence type="ECO:0000259" key="1">
    <source>
        <dbReference type="Pfam" id="PF25837"/>
    </source>
</evidence>
<dbReference type="RefSeq" id="WP_187637480.1">
    <property type="nucleotide sequence ID" value="NZ_VZQQ01000034.1"/>
</dbReference>
<accession>A0ABR7PW77</accession>
<dbReference type="InterPro" id="IPR058788">
    <property type="entry name" value="ApnL_N"/>
</dbReference>
<reference evidence="4 5" key="1">
    <citation type="submission" date="2019-09" db="EMBL/GenBank/DDBJ databases">
        <title>Paraburkholderia podalyriae sp. nov., A South African Podalyria-associated rhizobium.</title>
        <authorList>
            <person name="Mavima L."/>
            <person name="Beukes C.W."/>
            <person name="Palmer M."/>
            <person name="De Meyer S.E."/>
            <person name="James E.K."/>
            <person name="Maluk M."/>
            <person name="Avontuur J.R."/>
            <person name="Chan W.Y."/>
            <person name="Venter S.N."/>
            <person name="Steenkamp E.T."/>
        </authorList>
    </citation>
    <scope>NUCLEOTIDE SEQUENCE [LARGE SCALE GENOMIC DNA]</scope>
    <source>
        <strain evidence="4 5">WC7.3b</strain>
    </source>
</reference>
<dbReference type="Pfam" id="PF25838">
    <property type="entry name" value="Apionate_lact_M"/>
    <property type="match status" value="1"/>
</dbReference>
<organism evidence="4 5">
    <name type="scientific">Paraburkholderia podalyriae</name>
    <dbReference type="NCBI Taxonomy" id="1938811"/>
    <lineage>
        <taxon>Bacteria</taxon>
        <taxon>Pseudomonadati</taxon>
        <taxon>Pseudomonadota</taxon>
        <taxon>Betaproteobacteria</taxon>
        <taxon>Burkholderiales</taxon>
        <taxon>Burkholderiaceae</taxon>
        <taxon>Paraburkholderia</taxon>
    </lineage>
</organism>